<comment type="catalytic activity">
    <reaction evidence="19">
        <text>L-seryl-[protein] + ATP = O-phospho-L-seryl-[protein] + ADP + H(+)</text>
        <dbReference type="Rhea" id="RHEA:17989"/>
        <dbReference type="Rhea" id="RHEA-COMP:9863"/>
        <dbReference type="Rhea" id="RHEA-COMP:11604"/>
        <dbReference type="ChEBI" id="CHEBI:15378"/>
        <dbReference type="ChEBI" id="CHEBI:29999"/>
        <dbReference type="ChEBI" id="CHEBI:30616"/>
        <dbReference type="ChEBI" id="CHEBI:83421"/>
        <dbReference type="ChEBI" id="CHEBI:456216"/>
        <dbReference type="EC" id="2.7.11.22"/>
    </reaction>
</comment>
<evidence type="ECO:0000256" key="6">
    <source>
        <dbReference type="ARBA" id="ARBA00022527"/>
    </source>
</evidence>
<dbReference type="InterPro" id="IPR011009">
    <property type="entry name" value="Kinase-like_dom_sf"/>
</dbReference>
<evidence type="ECO:0000256" key="16">
    <source>
        <dbReference type="ARBA" id="ARBA00023211"/>
    </source>
</evidence>
<gene>
    <name evidence="23" type="ORF">GSOID_T00018005001</name>
</gene>
<keyword evidence="14" id="KW-0472">Membrane</keyword>
<protein>
    <recommendedName>
        <fullName evidence="5">cyclin-dependent kinase</fullName>
        <ecNumber evidence="5">2.7.11.22</ecNumber>
    </recommendedName>
</protein>
<evidence type="ECO:0000256" key="1">
    <source>
        <dbReference type="ARBA" id="ARBA00001936"/>
    </source>
</evidence>
<evidence type="ECO:0000256" key="2">
    <source>
        <dbReference type="ARBA" id="ARBA00004606"/>
    </source>
</evidence>
<keyword evidence="12" id="KW-0735">Signal-anchor</keyword>
<feature type="binding site" evidence="20">
    <location>
        <position position="482"/>
    </location>
    <ligand>
        <name>ATP</name>
        <dbReference type="ChEBI" id="CHEBI:30616"/>
    </ligand>
</feature>
<dbReference type="Gene3D" id="3.30.200.20">
    <property type="entry name" value="Phosphorylase Kinase, domain 1"/>
    <property type="match status" value="1"/>
</dbReference>
<keyword evidence="11 20" id="KW-0067">ATP-binding</keyword>
<keyword evidence="13" id="KW-1133">Transmembrane helix</keyword>
<dbReference type="CDD" id="cd02510">
    <property type="entry name" value="pp-GalNAc-T"/>
    <property type="match status" value="1"/>
</dbReference>
<evidence type="ECO:0000256" key="8">
    <source>
        <dbReference type="ARBA" id="ARBA00022692"/>
    </source>
</evidence>
<sequence length="772" mass="88194">MAMQRPRVLAALPGEGGDAVVLSEQEKKLPEVAAGWKRHSFNEYVCEKISLHRTIRDDRCQECIDAEYLEILPTASVVIVFHNEAKCTLLRTIYSVLENSPVSMLKEIILIDDFSDLEARPDMGVFLENYIKKHFQKYVSNELIRHKQREGLTRARLTGAAAASGDVLVFLDAHCEAITGWLEPLLQRVAEKPNVAVTPVILNIRDNDFEIRATAPHNVQIGHFHLGNDIYLGKRLNNVKNNSTKFVPSPTMAGGLFAINREYFYYSGSYDEQMHGWGGENLEMSFRLWQCGGGIETHPCSQVGHVFRTHSPYKIPEGAEGYNLNMRRLVDVWLDEFKELYYSRSGGVWGDEGDISERLALKEKLQCKSFAWYMDNVATSIDYFFANDTRTGFLHSNGHCLDVGNLPMPLAPQNDVGTYPCHFEVGGNQVVMFTRLKGLSSQFRCRSTRLDKYEMLETVGEGAYGIVWKARNRETNEIVAIKQFKDSEENEEVKRTTMRELRVLRSLRQENIVQLLEFFKRKRKLFLVFEFVEKNMLEVLDENKRGMTQTTVKSYAHQLIKAVAWEGKCHARDIIHRDIKPENLLISTTGKLKLCDFGFARPVSARSESSRYTEYVATRWYRAPELLLGSKYGRAVDVWSIGCIIGELLDGEPLFPGDNEIHQLICVQKILGTLPPDQMAKFRQNPVFRGANLRDIRFPAQSRLKERYQRVIADNMLALMEGMLKMDPDCRFTATQALGHVTFNPRKTVRHHSQPAPLKRGPQRSPTAPDTR</sequence>
<dbReference type="OrthoDB" id="416652at2759"/>
<dbReference type="EC" id="2.7.11.22" evidence="5"/>
<evidence type="ECO:0000313" key="23">
    <source>
        <dbReference type="EMBL" id="CBY12135.1"/>
    </source>
</evidence>
<dbReference type="GO" id="GO:0005524">
    <property type="term" value="F:ATP binding"/>
    <property type="evidence" value="ECO:0007669"/>
    <property type="project" value="UniProtKB-UniRule"/>
</dbReference>
<dbReference type="InterPro" id="IPR045885">
    <property type="entry name" value="GalNAc-T"/>
</dbReference>
<feature type="domain" description="Protein kinase" evidence="22">
    <location>
        <begin position="453"/>
        <end position="743"/>
    </location>
</feature>
<evidence type="ECO:0000256" key="9">
    <source>
        <dbReference type="ARBA" id="ARBA00022741"/>
    </source>
</evidence>
<evidence type="ECO:0000256" key="7">
    <source>
        <dbReference type="ARBA" id="ARBA00022679"/>
    </source>
</evidence>
<evidence type="ECO:0000256" key="5">
    <source>
        <dbReference type="ARBA" id="ARBA00012425"/>
    </source>
</evidence>
<dbReference type="InterPro" id="IPR029044">
    <property type="entry name" value="Nucleotide-diphossugar_trans"/>
</dbReference>
<evidence type="ECO:0000256" key="13">
    <source>
        <dbReference type="ARBA" id="ARBA00022989"/>
    </source>
</evidence>
<dbReference type="GO" id="GO:0006493">
    <property type="term" value="P:protein O-linked glycosylation"/>
    <property type="evidence" value="ECO:0007669"/>
    <property type="project" value="TreeGrafter"/>
</dbReference>
<evidence type="ECO:0000256" key="14">
    <source>
        <dbReference type="ARBA" id="ARBA00023136"/>
    </source>
</evidence>
<keyword evidence="10" id="KW-0418">Kinase</keyword>
<dbReference type="PANTHER" id="PTHR11675:SF43">
    <property type="entry name" value="POLYPEPTIDE N-ACETYLGALACTOSAMINYLTRANSFERASE 1"/>
    <property type="match status" value="1"/>
</dbReference>
<feature type="region of interest" description="Disordered" evidence="21">
    <location>
        <begin position="746"/>
        <end position="772"/>
    </location>
</feature>
<dbReference type="PANTHER" id="PTHR11675">
    <property type="entry name" value="N-ACETYLGALACTOSAMINYLTRANSFERASE"/>
    <property type="match status" value="1"/>
</dbReference>
<evidence type="ECO:0000313" key="24">
    <source>
        <dbReference type="Proteomes" id="UP000001307"/>
    </source>
</evidence>
<dbReference type="Gene3D" id="3.90.550.10">
    <property type="entry name" value="Spore Coat Polysaccharide Biosynthesis Protein SpsA, Chain A"/>
    <property type="match status" value="1"/>
</dbReference>
<dbReference type="Proteomes" id="UP000001307">
    <property type="component" value="Unassembled WGS sequence"/>
</dbReference>
<comment type="subcellular location">
    <subcellularLocation>
        <location evidence="17">Endomembrane system</location>
        <topology evidence="17">Single-pass membrane protein</topology>
    </subcellularLocation>
    <subcellularLocation>
        <location evidence="2">Membrane</location>
        <topology evidence="2">Single-pass type II membrane protein</topology>
    </subcellularLocation>
</comment>
<dbReference type="PROSITE" id="PS00107">
    <property type="entry name" value="PROTEIN_KINASE_ATP"/>
    <property type="match status" value="1"/>
</dbReference>
<evidence type="ECO:0000256" key="19">
    <source>
        <dbReference type="ARBA" id="ARBA00048367"/>
    </source>
</evidence>
<dbReference type="InterPro" id="IPR000719">
    <property type="entry name" value="Prot_kinase_dom"/>
</dbReference>
<comment type="cofactor">
    <cofactor evidence="1">
        <name>Mn(2+)</name>
        <dbReference type="ChEBI" id="CHEBI:29035"/>
    </cofactor>
</comment>
<dbReference type="PROSITE" id="PS50011">
    <property type="entry name" value="PROTEIN_KINASE_DOM"/>
    <property type="match status" value="1"/>
</dbReference>
<dbReference type="EMBL" id="FN653107">
    <property type="protein sequence ID" value="CBY12135.1"/>
    <property type="molecule type" value="Genomic_DNA"/>
</dbReference>
<dbReference type="FunFam" id="1.10.510.10:FF:000624">
    <property type="entry name" value="Mitogen-activated protein kinase"/>
    <property type="match status" value="1"/>
</dbReference>
<evidence type="ECO:0000256" key="10">
    <source>
        <dbReference type="ARBA" id="ARBA00022777"/>
    </source>
</evidence>
<name>E4XQP9_OIKDI</name>
<dbReference type="SUPFAM" id="SSF53448">
    <property type="entry name" value="Nucleotide-diphospho-sugar transferases"/>
    <property type="match status" value="1"/>
</dbReference>
<evidence type="ECO:0000256" key="18">
    <source>
        <dbReference type="ARBA" id="ARBA00047811"/>
    </source>
</evidence>
<dbReference type="InterPro" id="IPR008271">
    <property type="entry name" value="Ser/Thr_kinase_AS"/>
</dbReference>
<comment type="catalytic activity">
    <reaction evidence="18">
        <text>L-threonyl-[protein] + ATP = O-phospho-L-threonyl-[protein] + ADP + H(+)</text>
        <dbReference type="Rhea" id="RHEA:46608"/>
        <dbReference type="Rhea" id="RHEA-COMP:11060"/>
        <dbReference type="Rhea" id="RHEA-COMP:11605"/>
        <dbReference type="ChEBI" id="CHEBI:15378"/>
        <dbReference type="ChEBI" id="CHEBI:30013"/>
        <dbReference type="ChEBI" id="CHEBI:30616"/>
        <dbReference type="ChEBI" id="CHEBI:61977"/>
        <dbReference type="ChEBI" id="CHEBI:456216"/>
        <dbReference type="EC" id="2.7.11.22"/>
    </reaction>
</comment>
<accession>E4XQP9</accession>
<dbReference type="SUPFAM" id="SSF56112">
    <property type="entry name" value="Protein kinase-like (PK-like)"/>
    <property type="match status" value="1"/>
</dbReference>
<evidence type="ECO:0000256" key="21">
    <source>
        <dbReference type="SAM" id="MobiDB-lite"/>
    </source>
</evidence>
<keyword evidence="24" id="KW-1185">Reference proteome</keyword>
<evidence type="ECO:0000256" key="11">
    <source>
        <dbReference type="ARBA" id="ARBA00022840"/>
    </source>
</evidence>
<organism evidence="23">
    <name type="scientific">Oikopleura dioica</name>
    <name type="common">Tunicate</name>
    <dbReference type="NCBI Taxonomy" id="34765"/>
    <lineage>
        <taxon>Eukaryota</taxon>
        <taxon>Metazoa</taxon>
        <taxon>Chordata</taxon>
        <taxon>Tunicata</taxon>
        <taxon>Appendicularia</taxon>
        <taxon>Copelata</taxon>
        <taxon>Oikopleuridae</taxon>
        <taxon>Oikopleura</taxon>
    </lineage>
</organism>
<dbReference type="Pfam" id="PF00535">
    <property type="entry name" value="Glycos_transf_2"/>
    <property type="match status" value="1"/>
</dbReference>
<evidence type="ECO:0000256" key="17">
    <source>
        <dbReference type="ARBA" id="ARBA00037847"/>
    </source>
</evidence>
<keyword evidence="6" id="KW-0723">Serine/threonine-protein kinase</keyword>
<comment type="similarity">
    <text evidence="3">Belongs to the glycosyltransferase 2 family. GalNAc-T subfamily.</text>
</comment>
<proteinExistence type="inferred from homology"/>
<reference evidence="23" key="1">
    <citation type="journal article" date="2010" name="Science">
        <title>Plasticity of animal genome architecture unmasked by rapid evolution of a pelagic tunicate.</title>
        <authorList>
            <person name="Denoeud F."/>
            <person name="Henriet S."/>
            <person name="Mungpakdee S."/>
            <person name="Aury J.M."/>
            <person name="Da Silva C."/>
            <person name="Brinkmann H."/>
            <person name="Mikhaleva J."/>
            <person name="Olsen L.C."/>
            <person name="Jubin C."/>
            <person name="Canestro C."/>
            <person name="Bouquet J.M."/>
            <person name="Danks G."/>
            <person name="Poulain J."/>
            <person name="Campsteijn C."/>
            <person name="Adamski M."/>
            <person name="Cross I."/>
            <person name="Yadetie F."/>
            <person name="Muffato M."/>
            <person name="Louis A."/>
            <person name="Butcher S."/>
            <person name="Tsagkogeorga G."/>
            <person name="Konrad A."/>
            <person name="Singh S."/>
            <person name="Jensen M.F."/>
            <person name="Cong E.H."/>
            <person name="Eikeseth-Otteraa H."/>
            <person name="Noel B."/>
            <person name="Anthouard V."/>
            <person name="Porcel B.M."/>
            <person name="Kachouri-Lafond R."/>
            <person name="Nishino A."/>
            <person name="Ugolini M."/>
            <person name="Chourrout P."/>
            <person name="Nishida H."/>
            <person name="Aasland R."/>
            <person name="Huzurbazar S."/>
            <person name="Westhof E."/>
            <person name="Delsuc F."/>
            <person name="Lehrach H."/>
            <person name="Reinhardt R."/>
            <person name="Weissenbach J."/>
            <person name="Roy S.W."/>
            <person name="Artiguenave F."/>
            <person name="Postlethwait J.H."/>
            <person name="Manak J.R."/>
            <person name="Thompson E.M."/>
            <person name="Jaillon O."/>
            <person name="Du Pasquier L."/>
            <person name="Boudinot P."/>
            <person name="Liberles D.A."/>
            <person name="Volff J.N."/>
            <person name="Philippe H."/>
            <person name="Lenhard B."/>
            <person name="Roest Crollius H."/>
            <person name="Wincker P."/>
            <person name="Chourrout D."/>
        </authorList>
    </citation>
    <scope>NUCLEOTIDE SEQUENCE [LARGE SCALE GENOMIC DNA]</scope>
</reference>
<dbReference type="GO" id="GO:0004693">
    <property type="term" value="F:cyclin-dependent protein serine/threonine kinase activity"/>
    <property type="evidence" value="ECO:0007669"/>
    <property type="project" value="UniProtKB-EC"/>
</dbReference>
<evidence type="ECO:0000256" key="15">
    <source>
        <dbReference type="ARBA" id="ARBA00023157"/>
    </source>
</evidence>
<evidence type="ECO:0000256" key="12">
    <source>
        <dbReference type="ARBA" id="ARBA00022968"/>
    </source>
</evidence>
<evidence type="ECO:0000256" key="20">
    <source>
        <dbReference type="PROSITE-ProRule" id="PRU10141"/>
    </source>
</evidence>
<keyword evidence="7" id="KW-0808">Transferase</keyword>
<dbReference type="SMART" id="SM00220">
    <property type="entry name" value="S_TKc"/>
    <property type="match status" value="1"/>
</dbReference>
<comment type="similarity">
    <text evidence="4">Belongs to the protein kinase superfamily. CMGC Ser/Thr protein kinase family. CDC2/CDKX subfamily.</text>
</comment>
<dbReference type="Pfam" id="PF00069">
    <property type="entry name" value="Pkinase"/>
    <property type="match status" value="1"/>
</dbReference>
<keyword evidence="8" id="KW-0812">Transmembrane</keyword>
<keyword evidence="15" id="KW-1015">Disulfide bond</keyword>
<dbReference type="Gene3D" id="1.10.510.10">
    <property type="entry name" value="Transferase(Phosphotransferase) domain 1"/>
    <property type="match status" value="1"/>
</dbReference>
<dbReference type="GO" id="GO:0004653">
    <property type="term" value="F:polypeptide N-acetylgalactosaminyltransferase activity"/>
    <property type="evidence" value="ECO:0007669"/>
    <property type="project" value="TreeGrafter"/>
</dbReference>
<keyword evidence="9 20" id="KW-0547">Nucleotide-binding</keyword>
<dbReference type="FunFam" id="3.30.200.20:FF:000049">
    <property type="entry name" value="cyclin-dependent kinase-like 1 isoform X1"/>
    <property type="match status" value="1"/>
</dbReference>
<evidence type="ECO:0000259" key="22">
    <source>
        <dbReference type="PROSITE" id="PS50011"/>
    </source>
</evidence>
<evidence type="ECO:0000256" key="3">
    <source>
        <dbReference type="ARBA" id="ARBA00005680"/>
    </source>
</evidence>
<dbReference type="InParanoid" id="E4XQP9"/>
<dbReference type="GO" id="GO:0016020">
    <property type="term" value="C:membrane"/>
    <property type="evidence" value="ECO:0007669"/>
    <property type="project" value="UniProtKB-SubCell"/>
</dbReference>
<evidence type="ECO:0000256" key="4">
    <source>
        <dbReference type="ARBA" id="ARBA00006485"/>
    </source>
</evidence>
<dbReference type="PROSITE" id="PS00108">
    <property type="entry name" value="PROTEIN_KINASE_ST"/>
    <property type="match status" value="1"/>
</dbReference>
<dbReference type="InterPro" id="IPR017441">
    <property type="entry name" value="Protein_kinase_ATP_BS"/>
</dbReference>
<dbReference type="InterPro" id="IPR001173">
    <property type="entry name" value="Glyco_trans_2-like"/>
</dbReference>
<keyword evidence="16" id="KW-0464">Manganese</keyword>
<dbReference type="GO" id="GO:0005794">
    <property type="term" value="C:Golgi apparatus"/>
    <property type="evidence" value="ECO:0007669"/>
    <property type="project" value="TreeGrafter"/>
</dbReference>
<dbReference type="AlphaFoldDB" id="E4XQP9"/>